<organism evidence="2 3">
    <name type="scientific">Jeotgalibacillus proteolyticus</name>
    <dbReference type="NCBI Taxonomy" id="2082395"/>
    <lineage>
        <taxon>Bacteria</taxon>
        <taxon>Bacillati</taxon>
        <taxon>Bacillota</taxon>
        <taxon>Bacilli</taxon>
        <taxon>Bacillales</taxon>
        <taxon>Caryophanaceae</taxon>
        <taxon>Jeotgalibacillus</taxon>
    </lineage>
</organism>
<dbReference type="EMBL" id="PREZ01000002">
    <property type="protein sequence ID" value="PPA71597.1"/>
    <property type="molecule type" value="Genomic_DNA"/>
</dbReference>
<evidence type="ECO:0000256" key="1">
    <source>
        <dbReference type="SAM" id="Phobius"/>
    </source>
</evidence>
<name>A0A2S5GEX5_9BACL</name>
<dbReference type="Pfam" id="PF06961">
    <property type="entry name" value="DUF1294"/>
    <property type="match status" value="1"/>
</dbReference>
<dbReference type="OrthoDB" id="1698854at2"/>
<keyword evidence="1" id="KW-1133">Transmembrane helix</keyword>
<accession>A0A2S5GEX5</accession>
<dbReference type="AlphaFoldDB" id="A0A2S5GEX5"/>
<dbReference type="PIRSF" id="PIRSF002599">
    <property type="entry name" value="Cold_shock_A"/>
    <property type="match status" value="1"/>
</dbReference>
<sequence length="93" mass="10366">MFELIITAYLGVMSLAGFTVMGADKKRARNNQYRISEKTLWGITLTGGAVGTYFGMTHFRHKTKHAAFKFGLPVFAFLTVVILLYIWAGTPGF</sequence>
<dbReference type="InterPro" id="IPR012156">
    <property type="entry name" value="Cold_shock_CspA"/>
</dbReference>
<keyword evidence="1" id="KW-0812">Transmembrane</keyword>
<dbReference type="RefSeq" id="WP_104057086.1">
    <property type="nucleotide sequence ID" value="NZ_PREZ01000002.1"/>
</dbReference>
<keyword evidence="1" id="KW-0472">Membrane</keyword>
<gene>
    <name evidence="2" type="ORF">C4B60_05940</name>
</gene>
<feature type="transmembrane region" description="Helical" evidence="1">
    <location>
        <begin position="68"/>
        <end position="88"/>
    </location>
</feature>
<keyword evidence="3" id="KW-1185">Reference proteome</keyword>
<protein>
    <submittedName>
        <fullName evidence="2">DUF1294 domain-containing protein</fullName>
    </submittedName>
</protein>
<reference evidence="2 3" key="1">
    <citation type="submission" date="2018-02" db="EMBL/GenBank/DDBJ databases">
        <title>Jeotgalibacillus proteolyticum sp. nov. a protease producing bacterium isolated from ocean sediments of Laizhou Bay.</title>
        <authorList>
            <person name="Li Y."/>
        </authorList>
    </citation>
    <scope>NUCLEOTIDE SEQUENCE [LARGE SCALE GENOMIC DNA]</scope>
    <source>
        <strain evidence="2 3">22-7</strain>
    </source>
</reference>
<evidence type="ECO:0000313" key="2">
    <source>
        <dbReference type="EMBL" id="PPA71597.1"/>
    </source>
</evidence>
<comment type="caution">
    <text evidence="2">The sequence shown here is derived from an EMBL/GenBank/DDBJ whole genome shotgun (WGS) entry which is preliminary data.</text>
</comment>
<dbReference type="Proteomes" id="UP000239047">
    <property type="component" value="Unassembled WGS sequence"/>
</dbReference>
<evidence type="ECO:0000313" key="3">
    <source>
        <dbReference type="Proteomes" id="UP000239047"/>
    </source>
</evidence>
<proteinExistence type="predicted"/>
<dbReference type="GO" id="GO:0003676">
    <property type="term" value="F:nucleic acid binding"/>
    <property type="evidence" value="ECO:0007669"/>
    <property type="project" value="InterPro"/>
</dbReference>
<dbReference type="InterPro" id="IPR010718">
    <property type="entry name" value="DUF1294"/>
</dbReference>